<evidence type="ECO:0000313" key="4">
    <source>
        <dbReference type="Proteomes" id="UP000001307"/>
    </source>
</evidence>
<keyword evidence="4" id="KW-1185">Reference proteome</keyword>
<accession>E4XU51</accession>
<evidence type="ECO:0000256" key="2">
    <source>
        <dbReference type="SAM" id="MobiDB-lite"/>
    </source>
</evidence>
<feature type="compositionally biased region" description="Basic and acidic residues" evidence="2">
    <location>
        <begin position="25"/>
        <end position="63"/>
    </location>
</feature>
<feature type="coiled-coil region" evidence="1">
    <location>
        <begin position="165"/>
        <end position="217"/>
    </location>
</feature>
<evidence type="ECO:0000256" key="1">
    <source>
        <dbReference type="SAM" id="Coils"/>
    </source>
</evidence>
<feature type="compositionally biased region" description="Basic and acidic residues" evidence="2">
    <location>
        <begin position="78"/>
        <end position="90"/>
    </location>
</feature>
<reference evidence="3" key="1">
    <citation type="journal article" date="2010" name="Science">
        <title>Plasticity of animal genome architecture unmasked by rapid evolution of a pelagic tunicate.</title>
        <authorList>
            <person name="Denoeud F."/>
            <person name="Henriet S."/>
            <person name="Mungpakdee S."/>
            <person name="Aury J.M."/>
            <person name="Da Silva C."/>
            <person name="Brinkmann H."/>
            <person name="Mikhaleva J."/>
            <person name="Olsen L.C."/>
            <person name="Jubin C."/>
            <person name="Canestro C."/>
            <person name="Bouquet J.M."/>
            <person name="Danks G."/>
            <person name="Poulain J."/>
            <person name="Campsteijn C."/>
            <person name="Adamski M."/>
            <person name="Cross I."/>
            <person name="Yadetie F."/>
            <person name="Muffato M."/>
            <person name="Louis A."/>
            <person name="Butcher S."/>
            <person name="Tsagkogeorga G."/>
            <person name="Konrad A."/>
            <person name="Singh S."/>
            <person name="Jensen M.F."/>
            <person name="Cong E.H."/>
            <person name="Eikeseth-Otteraa H."/>
            <person name="Noel B."/>
            <person name="Anthouard V."/>
            <person name="Porcel B.M."/>
            <person name="Kachouri-Lafond R."/>
            <person name="Nishino A."/>
            <person name="Ugolini M."/>
            <person name="Chourrout P."/>
            <person name="Nishida H."/>
            <person name="Aasland R."/>
            <person name="Huzurbazar S."/>
            <person name="Westhof E."/>
            <person name="Delsuc F."/>
            <person name="Lehrach H."/>
            <person name="Reinhardt R."/>
            <person name="Weissenbach J."/>
            <person name="Roy S.W."/>
            <person name="Artiguenave F."/>
            <person name="Postlethwait J.H."/>
            <person name="Manak J.R."/>
            <person name="Thompson E.M."/>
            <person name="Jaillon O."/>
            <person name="Du Pasquier L."/>
            <person name="Boudinot P."/>
            <person name="Liberles D.A."/>
            <person name="Volff J.N."/>
            <person name="Philippe H."/>
            <person name="Lenhard B."/>
            <person name="Roest Crollius H."/>
            <person name="Wincker P."/>
            <person name="Chourrout D."/>
        </authorList>
    </citation>
    <scope>NUCLEOTIDE SEQUENCE [LARGE SCALE GENOMIC DNA]</scope>
</reference>
<dbReference type="Proteomes" id="UP000001307">
    <property type="component" value="Unassembled WGS sequence"/>
</dbReference>
<dbReference type="InParanoid" id="E4XU51"/>
<feature type="region of interest" description="Disordered" evidence="2">
    <location>
        <begin position="1"/>
        <end position="127"/>
    </location>
</feature>
<keyword evidence="1" id="KW-0175">Coiled coil</keyword>
<name>E4XU51_OIKDI</name>
<dbReference type="EMBL" id="FN653171">
    <property type="protein sequence ID" value="CBY13248.1"/>
    <property type="molecule type" value="Genomic_DNA"/>
</dbReference>
<protein>
    <submittedName>
        <fullName evidence="3">Uncharacterized protein</fullName>
    </submittedName>
</protein>
<proteinExistence type="predicted"/>
<evidence type="ECO:0000313" key="3">
    <source>
        <dbReference type="EMBL" id="CBY13248.1"/>
    </source>
</evidence>
<organism evidence="3">
    <name type="scientific">Oikopleura dioica</name>
    <name type="common">Tunicate</name>
    <dbReference type="NCBI Taxonomy" id="34765"/>
    <lineage>
        <taxon>Eukaryota</taxon>
        <taxon>Metazoa</taxon>
        <taxon>Chordata</taxon>
        <taxon>Tunicata</taxon>
        <taxon>Appendicularia</taxon>
        <taxon>Copelata</taxon>
        <taxon>Oikopleuridae</taxon>
        <taxon>Oikopleura</taxon>
    </lineage>
</organism>
<dbReference type="AlphaFoldDB" id="E4XU51"/>
<sequence length="250" mass="30145">MTENENASALAAETSLLRRSTRIKRLQEQQEIRQSQERRRHERDRLRQASRERRRADRSRSERPQSLVQNALRGVRRRQTEFDRIREDSQARQQRSNASRSRRRRPYSRSPSSDSLGPVIRENMDTATRRRIRARRVANFHERLSQRRQIAPDLVLNRPADPLTVEQREAIRERVAANRRRLEDQREVAERLHRNLEAEANREAHENLHRLRREEEETWELQLRRAEDMERDADRGNVDLSDWVAISQKY</sequence>
<gene>
    <name evidence="3" type="ORF">GSOID_T00004025001</name>
</gene>